<comment type="caution">
    <text evidence="3">The sequence shown here is derived from an EMBL/GenBank/DDBJ whole genome shotgun (WGS) entry which is preliminary data.</text>
</comment>
<keyword evidence="1" id="KW-0456">Lyase</keyword>
<proteinExistence type="predicted"/>
<protein>
    <submittedName>
        <fullName evidence="3">Amidohydrolase</fullName>
    </submittedName>
</protein>
<dbReference type="GO" id="GO:0016787">
    <property type="term" value="F:hydrolase activity"/>
    <property type="evidence" value="ECO:0007669"/>
    <property type="project" value="InterPro"/>
</dbReference>
<dbReference type="SUPFAM" id="SSF51556">
    <property type="entry name" value="Metallo-dependent hydrolases"/>
    <property type="match status" value="1"/>
</dbReference>
<name>A0A1V6CDP9_UNCT6</name>
<gene>
    <name evidence="3" type="ORF">BWX89_00249</name>
</gene>
<dbReference type="Proteomes" id="UP000485562">
    <property type="component" value="Unassembled WGS sequence"/>
</dbReference>
<organism evidence="3">
    <name type="scientific">candidate division TA06 bacterium ADurb.Bin131</name>
    <dbReference type="NCBI Taxonomy" id="1852827"/>
    <lineage>
        <taxon>Bacteria</taxon>
        <taxon>Bacteria division TA06</taxon>
    </lineage>
</organism>
<dbReference type="InterPro" id="IPR032466">
    <property type="entry name" value="Metal_Hydrolase"/>
</dbReference>
<dbReference type="InterPro" id="IPR006680">
    <property type="entry name" value="Amidohydro-rel"/>
</dbReference>
<dbReference type="Gene3D" id="3.20.20.140">
    <property type="entry name" value="Metal-dependent hydrolases"/>
    <property type="match status" value="1"/>
</dbReference>
<dbReference type="EMBL" id="MWDQ01000025">
    <property type="protein sequence ID" value="OQB75017.1"/>
    <property type="molecule type" value="Genomic_DNA"/>
</dbReference>
<reference evidence="3" key="1">
    <citation type="submission" date="2017-02" db="EMBL/GenBank/DDBJ databases">
        <title>Delving into the versatile metabolic prowess of the omnipresent phylum Bacteroidetes.</title>
        <authorList>
            <person name="Nobu M.K."/>
            <person name="Mei R."/>
            <person name="Narihiro T."/>
            <person name="Kuroda K."/>
            <person name="Liu W.-T."/>
        </authorList>
    </citation>
    <scope>NUCLEOTIDE SEQUENCE</scope>
    <source>
        <strain evidence="3">ADurb.Bin131</strain>
    </source>
</reference>
<dbReference type="GO" id="GO:0019748">
    <property type="term" value="P:secondary metabolic process"/>
    <property type="evidence" value="ECO:0007669"/>
    <property type="project" value="TreeGrafter"/>
</dbReference>
<sequence length="332" mass="38230">MKNFSRGKIIDIHSHAGISIKAYMNMEYPYATTIEGIAFRQQVYGVDVNVVFPYSPDLFFDPVYLKKGICRISKNPVSSAPYLIENELLLKEVYEFCPEYEGRFLPFISVDPVRCVKKQVKNILELEKKYKIYGIKIVPVVCQSSILGLLDEGKQFIEIAKERNWPFLIHTTVHPVENFSHAKLVFRVIDKNPDIKFCLAHCIGFDKNYLQAADQLENVWVDTSALKIQVQLAKENNPVAASPEQRFDADYNDHKKVLEALVESFPNTIIWGTDTPAYSYIAKRKQGTGKNSFVDLWLKGTYKDEVEALMHLPEQKRIKISNTNSMEFLFDR</sequence>
<dbReference type="Pfam" id="PF04909">
    <property type="entry name" value="Amidohydro_2"/>
    <property type="match status" value="1"/>
</dbReference>
<dbReference type="GO" id="GO:0005737">
    <property type="term" value="C:cytoplasm"/>
    <property type="evidence" value="ECO:0007669"/>
    <property type="project" value="TreeGrafter"/>
</dbReference>
<dbReference type="AlphaFoldDB" id="A0A1V6CDP9"/>
<evidence type="ECO:0000313" key="3">
    <source>
        <dbReference type="EMBL" id="OQB75017.1"/>
    </source>
</evidence>
<dbReference type="PANTHER" id="PTHR21240:SF28">
    <property type="entry name" value="ISO-OROTATE DECARBOXYLASE (EUROFUNG)"/>
    <property type="match status" value="1"/>
</dbReference>
<accession>A0A1V6CDP9</accession>
<dbReference type="PANTHER" id="PTHR21240">
    <property type="entry name" value="2-AMINO-3-CARBOXYLMUCONATE-6-SEMIALDEHYDE DECARBOXYLASE"/>
    <property type="match status" value="1"/>
</dbReference>
<evidence type="ECO:0000256" key="1">
    <source>
        <dbReference type="ARBA" id="ARBA00023239"/>
    </source>
</evidence>
<dbReference type="InterPro" id="IPR032465">
    <property type="entry name" value="ACMSD"/>
</dbReference>
<dbReference type="GO" id="GO:0016831">
    <property type="term" value="F:carboxy-lyase activity"/>
    <property type="evidence" value="ECO:0007669"/>
    <property type="project" value="InterPro"/>
</dbReference>
<feature type="domain" description="Amidohydrolase-related" evidence="2">
    <location>
        <begin position="92"/>
        <end position="327"/>
    </location>
</feature>
<evidence type="ECO:0000259" key="2">
    <source>
        <dbReference type="Pfam" id="PF04909"/>
    </source>
</evidence>